<gene>
    <name evidence="1" type="ORF">GSTENG00010470001</name>
</gene>
<proteinExistence type="predicted"/>
<dbReference type="KEGG" id="tng:GSTEN00010470G001"/>
<comment type="caution">
    <text evidence="1">The sequence shown here is derived from an EMBL/GenBank/DDBJ whole genome shotgun (WGS) entry which is preliminary data.</text>
</comment>
<reference evidence="1" key="1">
    <citation type="journal article" date="2004" name="Nature">
        <title>Genome duplication in the teleost fish Tetraodon nigroviridis reveals the early vertebrate proto-karyotype.</title>
        <authorList>
            <person name="Jaillon O."/>
            <person name="Aury J.-M."/>
            <person name="Brunet F."/>
            <person name="Petit J.-L."/>
            <person name="Stange-Thomann N."/>
            <person name="Mauceli E."/>
            <person name="Bouneau L."/>
            <person name="Fischer C."/>
            <person name="Ozouf-Costaz C."/>
            <person name="Bernot A."/>
            <person name="Nicaud S."/>
            <person name="Jaffe D."/>
            <person name="Fisher S."/>
            <person name="Lutfalla G."/>
            <person name="Dossat C."/>
            <person name="Segurens B."/>
            <person name="Dasilva C."/>
            <person name="Salanoubat M."/>
            <person name="Levy M."/>
            <person name="Boudet N."/>
            <person name="Castellano S."/>
            <person name="Anthouard V."/>
            <person name="Jubin C."/>
            <person name="Castelli V."/>
            <person name="Katinka M."/>
            <person name="Vacherie B."/>
            <person name="Biemont C."/>
            <person name="Skalli Z."/>
            <person name="Cattolico L."/>
            <person name="Poulain J."/>
            <person name="De Berardinis V."/>
            <person name="Cruaud C."/>
            <person name="Duprat S."/>
            <person name="Brottier P."/>
            <person name="Coutanceau J.-P."/>
            <person name="Gouzy J."/>
            <person name="Parra G."/>
            <person name="Lardier G."/>
            <person name="Chapple C."/>
            <person name="McKernan K.J."/>
            <person name="McEwan P."/>
            <person name="Bosak S."/>
            <person name="Kellis M."/>
            <person name="Volff J.-N."/>
            <person name="Guigo R."/>
            <person name="Zody M.C."/>
            <person name="Mesirov J."/>
            <person name="Lindblad-Toh K."/>
            <person name="Birren B."/>
            <person name="Nusbaum C."/>
            <person name="Kahn D."/>
            <person name="Robinson-Rechavi M."/>
            <person name="Laudet V."/>
            <person name="Schachter V."/>
            <person name="Quetier F."/>
            <person name="Saurin W."/>
            <person name="Scarpelli C."/>
            <person name="Wincker P."/>
            <person name="Lander E.S."/>
            <person name="Weissenbach J."/>
            <person name="Roest Crollius H."/>
        </authorList>
    </citation>
    <scope>NUCLEOTIDE SEQUENCE [LARGE SCALE GENOMIC DNA]</scope>
</reference>
<evidence type="ECO:0000313" key="1">
    <source>
        <dbReference type="EMBL" id="CAF94408.1"/>
    </source>
</evidence>
<accession>Q4SY74</accession>
<sequence>MPFFTLLKSQVDNLKETEEEGDASNGLHEHHENRLLRGSGHEAVHHVRARLSLALVKRFQAVSVQDVLTHHEADLHHRASYDVGHFRIHRFHLPAQRHLLAVALLLQSS</sequence>
<dbReference type="EMBL" id="CAAE01012158">
    <property type="protein sequence ID" value="CAF94408.1"/>
    <property type="molecule type" value="Genomic_DNA"/>
</dbReference>
<organism evidence="1">
    <name type="scientific">Tetraodon nigroviridis</name>
    <name type="common">Spotted green pufferfish</name>
    <name type="synonym">Chelonodon nigroviridis</name>
    <dbReference type="NCBI Taxonomy" id="99883"/>
    <lineage>
        <taxon>Eukaryota</taxon>
        <taxon>Metazoa</taxon>
        <taxon>Chordata</taxon>
        <taxon>Craniata</taxon>
        <taxon>Vertebrata</taxon>
        <taxon>Euteleostomi</taxon>
        <taxon>Actinopterygii</taxon>
        <taxon>Neopterygii</taxon>
        <taxon>Teleostei</taxon>
        <taxon>Neoteleostei</taxon>
        <taxon>Acanthomorphata</taxon>
        <taxon>Eupercaria</taxon>
        <taxon>Tetraodontiformes</taxon>
        <taxon>Tetradontoidea</taxon>
        <taxon>Tetraodontidae</taxon>
        <taxon>Tetraodon</taxon>
    </lineage>
</organism>
<reference evidence="1" key="2">
    <citation type="submission" date="2004-02" db="EMBL/GenBank/DDBJ databases">
        <authorList>
            <consortium name="Genoscope"/>
            <consortium name="Whitehead Institute Centre for Genome Research"/>
        </authorList>
    </citation>
    <scope>NUCLEOTIDE SEQUENCE</scope>
</reference>
<protein>
    <submittedName>
        <fullName evidence="1">(spotted green pufferfish) hypothetical protein</fullName>
    </submittedName>
</protein>
<dbReference type="AlphaFoldDB" id="Q4SY74"/>
<name>Q4SY74_TETNG</name>